<keyword evidence="1" id="KW-0812">Transmembrane</keyword>
<keyword evidence="1" id="KW-1133">Transmembrane helix</keyword>
<proteinExistence type="predicted"/>
<gene>
    <name evidence="2" type="ORF">HII31_05115</name>
</gene>
<sequence length="178" mass="20119">MHTCCPSLPNQSISAQLTIVTLPFTILAIHHPACGSKHPYSESSGARSHTDSAVAFQYLHEPSTSRRTTKAVLIVHSLGSHHMELDMELFEVWCSHAFACVEECCRSLANKALLWFCVWSFCCCCVWFLFVFDCGVSFWCSGCCCCVLMDWEKTFWSRAFIDSAIHCEELRRRGGDFA</sequence>
<comment type="caution">
    <text evidence="2">The sequence shown here is derived from an EMBL/GenBank/DDBJ whole genome shotgun (WGS) entry which is preliminary data.</text>
</comment>
<evidence type="ECO:0000256" key="1">
    <source>
        <dbReference type="SAM" id="Phobius"/>
    </source>
</evidence>
<evidence type="ECO:0000313" key="3">
    <source>
        <dbReference type="Proteomes" id="UP000660729"/>
    </source>
</evidence>
<keyword evidence="3" id="KW-1185">Reference proteome</keyword>
<dbReference type="AlphaFoldDB" id="A0A8H6VJ51"/>
<accession>A0A8H6VJ51</accession>
<organism evidence="2 3">
    <name type="scientific">Pseudocercospora fuligena</name>
    <dbReference type="NCBI Taxonomy" id="685502"/>
    <lineage>
        <taxon>Eukaryota</taxon>
        <taxon>Fungi</taxon>
        <taxon>Dikarya</taxon>
        <taxon>Ascomycota</taxon>
        <taxon>Pezizomycotina</taxon>
        <taxon>Dothideomycetes</taxon>
        <taxon>Dothideomycetidae</taxon>
        <taxon>Mycosphaerellales</taxon>
        <taxon>Mycosphaerellaceae</taxon>
        <taxon>Pseudocercospora</taxon>
    </lineage>
</organism>
<reference evidence="2" key="1">
    <citation type="submission" date="2020-04" db="EMBL/GenBank/DDBJ databases">
        <title>Draft genome resource of the tomato pathogen Pseudocercospora fuligena.</title>
        <authorList>
            <person name="Zaccaron A."/>
        </authorList>
    </citation>
    <scope>NUCLEOTIDE SEQUENCE</scope>
    <source>
        <strain evidence="2">PF001</strain>
    </source>
</reference>
<keyword evidence="1" id="KW-0472">Membrane</keyword>
<evidence type="ECO:0000313" key="2">
    <source>
        <dbReference type="EMBL" id="KAF7193540.1"/>
    </source>
</evidence>
<feature type="transmembrane region" description="Helical" evidence="1">
    <location>
        <begin position="113"/>
        <end position="139"/>
    </location>
</feature>
<protein>
    <submittedName>
        <fullName evidence="2">Uncharacterized protein</fullName>
    </submittedName>
</protein>
<name>A0A8H6VJ51_9PEZI</name>
<dbReference type="OrthoDB" id="10546029at2759"/>
<dbReference type="Proteomes" id="UP000660729">
    <property type="component" value="Unassembled WGS sequence"/>
</dbReference>
<dbReference type="EMBL" id="JABCIY010000080">
    <property type="protein sequence ID" value="KAF7193540.1"/>
    <property type="molecule type" value="Genomic_DNA"/>
</dbReference>